<comment type="caution">
    <text evidence="1">The sequence shown here is derived from an EMBL/GenBank/DDBJ whole genome shotgun (WGS) entry which is preliminary data.</text>
</comment>
<gene>
    <name evidence="1" type="ORF">FP2506_01255</name>
</gene>
<protein>
    <submittedName>
        <fullName evidence="1">Uncharacterized protein</fullName>
    </submittedName>
</protein>
<evidence type="ECO:0000313" key="1">
    <source>
        <dbReference type="EMBL" id="EAU41352.1"/>
    </source>
</evidence>
<dbReference type="HOGENOM" id="CLU_3373920_0_0_5"/>
<accession>Q0G246</accession>
<proteinExistence type="predicted"/>
<evidence type="ECO:0000313" key="2">
    <source>
        <dbReference type="Proteomes" id="UP000004310"/>
    </source>
</evidence>
<reference evidence="1 2" key="1">
    <citation type="journal article" date="2010" name="J. Bacteriol.">
        <title>Genome sequence of Fulvimarina pelagi HTCC2506T, a Mn(II)-oxidizing alphaproteobacterium possessing an aerobic anoxygenic photosynthetic gene cluster and Xanthorhodopsin.</title>
        <authorList>
            <person name="Kang I."/>
            <person name="Oh H.M."/>
            <person name="Lim S.I."/>
            <person name="Ferriera S."/>
            <person name="Giovannoni S.J."/>
            <person name="Cho J.C."/>
        </authorList>
    </citation>
    <scope>NUCLEOTIDE SEQUENCE [LARGE SCALE GENOMIC DNA]</scope>
    <source>
        <strain evidence="1 2">HTCC2506</strain>
    </source>
</reference>
<sequence length="34" mass="3719">MTIAVSVCESNWLRSDFGCFTARHLQATGGFALE</sequence>
<dbReference type="AlphaFoldDB" id="Q0G246"/>
<name>Q0G246_9HYPH</name>
<organism evidence="1 2">
    <name type="scientific">Fulvimarina pelagi HTCC2506</name>
    <dbReference type="NCBI Taxonomy" id="314231"/>
    <lineage>
        <taxon>Bacteria</taxon>
        <taxon>Pseudomonadati</taxon>
        <taxon>Pseudomonadota</taxon>
        <taxon>Alphaproteobacteria</taxon>
        <taxon>Hyphomicrobiales</taxon>
        <taxon>Aurantimonadaceae</taxon>
        <taxon>Fulvimarina</taxon>
    </lineage>
</organism>
<keyword evidence="2" id="KW-1185">Reference proteome</keyword>
<dbReference type="Proteomes" id="UP000004310">
    <property type="component" value="Unassembled WGS sequence"/>
</dbReference>
<dbReference type="EMBL" id="AATP01000003">
    <property type="protein sequence ID" value="EAU41352.1"/>
    <property type="molecule type" value="Genomic_DNA"/>
</dbReference>